<keyword evidence="4 6" id="KW-0418">Kinase</keyword>
<dbReference type="GO" id="GO:0042732">
    <property type="term" value="P:D-xylose metabolic process"/>
    <property type="evidence" value="ECO:0007669"/>
    <property type="project" value="UniProtKB-KW"/>
</dbReference>
<evidence type="ECO:0000256" key="1">
    <source>
        <dbReference type="ARBA" id="ARBA00009156"/>
    </source>
</evidence>
<comment type="similarity">
    <text evidence="1">Belongs to the FGGY kinase family.</text>
</comment>
<evidence type="ECO:0000256" key="2">
    <source>
        <dbReference type="ARBA" id="ARBA00022629"/>
    </source>
</evidence>
<evidence type="ECO:0000256" key="3">
    <source>
        <dbReference type="ARBA" id="ARBA00022679"/>
    </source>
</evidence>
<keyword evidence="7" id="KW-1185">Reference proteome</keyword>
<evidence type="ECO:0000259" key="5">
    <source>
        <dbReference type="Pfam" id="PF00370"/>
    </source>
</evidence>
<dbReference type="RefSeq" id="WP_073260873.1">
    <property type="nucleotide sequence ID" value="NZ_FRCS01000009.1"/>
</dbReference>
<evidence type="ECO:0000313" key="7">
    <source>
        <dbReference type="Proteomes" id="UP000184440"/>
    </source>
</evidence>
<dbReference type="EMBL" id="FRCS01000009">
    <property type="protein sequence ID" value="SHN43621.1"/>
    <property type="molecule type" value="Genomic_DNA"/>
</dbReference>
<dbReference type="PANTHER" id="PTHR43095">
    <property type="entry name" value="SUGAR KINASE"/>
    <property type="match status" value="1"/>
</dbReference>
<proteinExistence type="inferred from homology"/>
<evidence type="ECO:0000256" key="4">
    <source>
        <dbReference type="ARBA" id="ARBA00022777"/>
    </source>
</evidence>
<dbReference type="OrthoDB" id="9782710at2"/>
<dbReference type="GO" id="GO:0016301">
    <property type="term" value="F:kinase activity"/>
    <property type="evidence" value="ECO:0007669"/>
    <property type="project" value="UniProtKB-KW"/>
</dbReference>
<dbReference type="PANTHER" id="PTHR43095:SF5">
    <property type="entry name" value="XYLULOSE KINASE"/>
    <property type="match status" value="1"/>
</dbReference>
<keyword evidence="3" id="KW-0808">Transferase</keyword>
<name>A0A1M7RBN8_9ACTN</name>
<keyword evidence="2" id="KW-0119">Carbohydrate metabolism</keyword>
<feature type="domain" description="Carbohydrate kinase FGGY N-terminal" evidence="5">
    <location>
        <begin position="4"/>
        <end position="245"/>
    </location>
</feature>
<sequence length="446" mass="45881">MRLLLGVDVGTSDTKVLVLRADGTRVGVWRRPTVWRDVPSGHVETPARTLLDGVLGVVGDALAACGDGGRAGEVAAMGLTGLAESGVVVDAAGQPRGPVIAWHDPRGAEQLARVPDDVRSAFGVTTGLPFHQQWTLAKLLWAADHGLELRPGDRWLNVPEYVAFALGADPVAEPSLASRTGLLDQDSGEPWTAALDLLGVGPRFVPERRYAGEPAGVVRSDEAPAGLRGATLSVAGHDHPVAAFGAGAVGSDDLFNSCGTADTLLRAIPRVVTPDERRILTGTRAEVGRHILPGTTLVNAPSRAGLVLRRVLGALGASEPDAAWAHGNASRAVVTGADIRAEDVVIGLHEGATPADVWAAALAHTAGHTAELLARITPVAGPYRRAVAAGGWLRLAGIRESKSAVLPGLCFSALDQPGAFGAAVLAAWAAADHPGTVADFAAALRA</sequence>
<dbReference type="InterPro" id="IPR050406">
    <property type="entry name" value="FGGY_Carb_Kinase"/>
</dbReference>
<evidence type="ECO:0000313" key="6">
    <source>
        <dbReference type="EMBL" id="SHN43621.1"/>
    </source>
</evidence>
<dbReference type="CDD" id="cd07773">
    <property type="entry name" value="ASKHA_NBD_FGGY_FK"/>
    <property type="match status" value="1"/>
</dbReference>
<dbReference type="SUPFAM" id="SSF53067">
    <property type="entry name" value="Actin-like ATPase domain"/>
    <property type="match status" value="2"/>
</dbReference>
<dbReference type="AlphaFoldDB" id="A0A1M7RBN8"/>
<dbReference type="Gene3D" id="3.30.420.40">
    <property type="match status" value="2"/>
</dbReference>
<protein>
    <submittedName>
        <fullName evidence="6">Sugar (Pentulose or hexulose) kinase</fullName>
    </submittedName>
</protein>
<gene>
    <name evidence="6" type="ORF">SAMN05443668_109278</name>
</gene>
<dbReference type="Proteomes" id="UP000184440">
    <property type="component" value="Unassembled WGS sequence"/>
</dbReference>
<reference evidence="6 7" key="1">
    <citation type="submission" date="2016-11" db="EMBL/GenBank/DDBJ databases">
        <authorList>
            <person name="Jaros S."/>
            <person name="Januszkiewicz K."/>
            <person name="Wedrychowicz H."/>
        </authorList>
    </citation>
    <scope>NUCLEOTIDE SEQUENCE [LARGE SCALE GENOMIC DNA]</scope>
    <source>
        <strain evidence="6 7">DSM 46144</strain>
    </source>
</reference>
<dbReference type="InterPro" id="IPR043129">
    <property type="entry name" value="ATPase_NBD"/>
</dbReference>
<dbReference type="Pfam" id="PF00370">
    <property type="entry name" value="FGGY_N"/>
    <property type="match status" value="1"/>
</dbReference>
<dbReference type="STRING" id="134849.SAMN05443668_109278"/>
<keyword evidence="2" id="KW-0859">Xylose metabolism</keyword>
<organism evidence="6 7">
    <name type="scientific">Cryptosporangium aurantiacum</name>
    <dbReference type="NCBI Taxonomy" id="134849"/>
    <lineage>
        <taxon>Bacteria</taxon>
        <taxon>Bacillati</taxon>
        <taxon>Actinomycetota</taxon>
        <taxon>Actinomycetes</taxon>
        <taxon>Cryptosporangiales</taxon>
        <taxon>Cryptosporangiaceae</taxon>
        <taxon>Cryptosporangium</taxon>
    </lineage>
</organism>
<accession>A0A1M7RBN8</accession>
<dbReference type="InterPro" id="IPR018484">
    <property type="entry name" value="FGGY_N"/>
</dbReference>